<dbReference type="Pfam" id="PF01138">
    <property type="entry name" value="RNase_PH"/>
    <property type="match status" value="1"/>
</dbReference>
<keyword evidence="5" id="KW-0698">rRNA processing</keyword>
<dbReference type="InterPro" id="IPR020568">
    <property type="entry name" value="Ribosomal_Su5_D2-typ_SF"/>
</dbReference>
<dbReference type="AlphaFoldDB" id="A0A2H9TN70"/>
<dbReference type="GO" id="GO:0071051">
    <property type="term" value="P:poly(A)-dependent snoRNA 3'-end processing"/>
    <property type="evidence" value="ECO:0007669"/>
    <property type="project" value="TreeGrafter"/>
</dbReference>
<protein>
    <recommendedName>
        <fullName evidence="10">Exoribonuclease phosphorolytic domain-containing protein</fullName>
    </recommendedName>
</protein>
<evidence type="ECO:0000256" key="3">
    <source>
        <dbReference type="ARBA" id="ARBA00006678"/>
    </source>
</evidence>
<dbReference type="GO" id="GO:0006364">
    <property type="term" value="P:rRNA processing"/>
    <property type="evidence" value="ECO:0007669"/>
    <property type="project" value="UniProtKB-KW"/>
</dbReference>
<comment type="similarity">
    <text evidence="3">Belongs to the RNase PH family.</text>
</comment>
<evidence type="ECO:0000256" key="4">
    <source>
        <dbReference type="ARBA" id="ARBA00022490"/>
    </source>
</evidence>
<dbReference type="GO" id="GO:0005730">
    <property type="term" value="C:nucleolus"/>
    <property type="evidence" value="ECO:0007669"/>
    <property type="project" value="TreeGrafter"/>
</dbReference>
<evidence type="ECO:0000256" key="2">
    <source>
        <dbReference type="ARBA" id="ARBA00004496"/>
    </source>
</evidence>
<keyword evidence="4" id="KW-0963">Cytoplasm</keyword>
<accession>A0A2H9TN70</accession>
<dbReference type="Gene3D" id="3.30.230.70">
    <property type="entry name" value="GHMP Kinase, N-terminal domain"/>
    <property type="match status" value="1"/>
</dbReference>
<dbReference type="Proteomes" id="UP000240830">
    <property type="component" value="Unassembled WGS sequence"/>
</dbReference>
<dbReference type="SUPFAM" id="SSF55666">
    <property type="entry name" value="Ribonuclease PH domain 2-like"/>
    <property type="match status" value="1"/>
</dbReference>
<feature type="compositionally biased region" description="Basic and acidic residues" evidence="9">
    <location>
        <begin position="1"/>
        <end position="12"/>
    </location>
</feature>
<proteinExistence type="inferred from homology"/>
<dbReference type="GO" id="GO:0000176">
    <property type="term" value="C:nuclear exosome (RNase complex)"/>
    <property type="evidence" value="ECO:0007669"/>
    <property type="project" value="TreeGrafter"/>
</dbReference>
<evidence type="ECO:0000256" key="7">
    <source>
        <dbReference type="ARBA" id="ARBA00022884"/>
    </source>
</evidence>
<dbReference type="InterPro" id="IPR050080">
    <property type="entry name" value="RNase_PH"/>
</dbReference>
<name>A0A2H9TN70_9FUNG</name>
<keyword evidence="8" id="KW-0539">Nucleus</keyword>
<dbReference type="GO" id="GO:0071028">
    <property type="term" value="P:nuclear mRNA surveillance"/>
    <property type="evidence" value="ECO:0007669"/>
    <property type="project" value="TreeGrafter"/>
</dbReference>
<evidence type="ECO:0000256" key="5">
    <source>
        <dbReference type="ARBA" id="ARBA00022552"/>
    </source>
</evidence>
<dbReference type="PANTHER" id="PTHR11953">
    <property type="entry name" value="EXOSOME COMPLEX COMPONENT"/>
    <property type="match status" value="1"/>
</dbReference>
<reference evidence="11 12" key="1">
    <citation type="submission" date="2016-10" db="EMBL/GenBank/DDBJ databases">
        <title>The genome of Paramicrosporidium saccamoebae is the missing link in understanding Cryptomycota and Microsporidia evolution.</title>
        <authorList>
            <person name="Quandt C.A."/>
            <person name="Beaudet D."/>
            <person name="Corsaro D."/>
            <person name="Michel R."/>
            <person name="Corradi N."/>
            <person name="James T."/>
        </authorList>
    </citation>
    <scope>NUCLEOTIDE SEQUENCE [LARGE SCALE GENOMIC DNA]</scope>
    <source>
        <strain evidence="11 12">KSL3</strain>
    </source>
</reference>
<dbReference type="GO" id="GO:0000177">
    <property type="term" value="C:cytoplasmic exosome (RNase complex)"/>
    <property type="evidence" value="ECO:0007669"/>
    <property type="project" value="TreeGrafter"/>
</dbReference>
<evidence type="ECO:0000256" key="6">
    <source>
        <dbReference type="ARBA" id="ARBA00022835"/>
    </source>
</evidence>
<dbReference type="OrthoDB" id="2504340at2759"/>
<sequence length="259" mass="28297">MSSASVDRRRNAGPDVSVRPLPLESKDTSSTLDANYVRRDGRYPEQLRPYVITPGIVTRAPGSVYVEVGNTKIVCSVYGPRSAGSRTATKSFQTLGNVSCEINYAPFSGPQRCPHPPETEEEDLALLLLQAICPAIRRDLFPNSYLDIFVTVLERDGSILPTAITAASLALHHCGIEMLDTVLACTAVYSDVWVMDPTNREEVGARVTVCMLPNIDQVTQIWVTGKVPCEQLTEALALCADATRALYDNMIKPVLEALQ</sequence>
<keyword evidence="6" id="KW-0271">Exosome</keyword>
<evidence type="ECO:0000313" key="12">
    <source>
        <dbReference type="Proteomes" id="UP000240830"/>
    </source>
</evidence>
<dbReference type="InterPro" id="IPR027408">
    <property type="entry name" value="PNPase/RNase_PH_dom_sf"/>
</dbReference>
<evidence type="ECO:0000256" key="1">
    <source>
        <dbReference type="ARBA" id="ARBA00004123"/>
    </source>
</evidence>
<organism evidence="11 12">
    <name type="scientific">Paramicrosporidium saccamoebae</name>
    <dbReference type="NCBI Taxonomy" id="1246581"/>
    <lineage>
        <taxon>Eukaryota</taxon>
        <taxon>Fungi</taxon>
        <taxon>Fungi incertae sedis</taxon>
        <taxon>Cryptomycota</taxon>
        <taxon>Cryptomycota incertae sedis</taxon>
        <taxon>Paramicrosporidium</taxon>
    </lineage>
</organism>
<evidence type="ECO:0000256" key="9">
    <source>
        <dbReference type="SAM" id="MobiDB-lite"/>
    </source>
</evidence>
<comment type="caution">
    <text evidence="11">The sequence shown here is derived from an EMBL/GenBank/DDBJ whole genome shotgun (WGS) entry which is preliminary data.</text>
</comment>
<dbReference type="GO" id="GO:0003723">
    <property type="term" value="F:RNA binding"/>
    <property type="evidence" value="ECO:0007669"/>
    <property type="project" value="UniProtKB-KW"/>
</dbReference>
<evidence type="ECO:0000313" key="11">
    <source>
        <dbReference type="EMBL" id="PJF19110.1"/>
    </source>
</evidence>
<dbReference type="PANTHER" id="PTHR11953:SF2">
    <property type="entry name" value="EXOSOME COMPLEX COMPONENT MTR3"/>
    <property type="match status" value="1"/>
</dbReference>
<dbReference type="InterPro" id="IPR001247">
    <property type="entry name" value="ExoRNase_PH_dom1"/>
</dbReference>
<feature type="region of interest" description="Disordered" evidence="9">
    <location>
        <begin position="1"/>
        <end position="29"/>
    </location>
</feature>
<dbReference type="CDD" id="cd11371">
    <property type="entry name" value="RNase_PH_MTR3"/>
    <property type="match status" value="1"/>
</dbReference>
<dbReference type="STRING" id="1246581.A0A2H9TN70"/>
<feature type="domain" description="Exoribonuclease phosphorolytic" evidence="10">
    <location>
        <begin position="46"/>
        <end position="177"/>
    </location>
</feature>
<evidence type="ECO:0000256" key="8">
    <source>
        <dbReference type="ARBA" id="ARBA00023242"/>
    </source>
</evidence>
<dbReference type="GO" id="GO:0034475">
    <property type="term" value="P:U4 snRNA 3'-end processing"/>
    <property type="evidence" value="ECO:0007669"/>
    <property type="project" value="TreeGrafter"/>
</dbReference>
<gene>
    <name evidence="11" type="ORF">PSACC_01082</name>
</gene>
<evidence type="ECO:0000259" key="10">
    <source>
        <dbReference type="Pfam" id="PF01138"/>
    </source>
</evidence>
<keyword evidence="12" id="KW-1185">Reference proteome</keyword>
<dbReference type="GO" id="GO:0016075">
    <property type="term" value="P:rRNA catabolic process"/>
    <property type="evidence" value="ECO:0007669"/>
    <property type="project" value="TreeGrafter"/>
</dbReference>
<dbReference type="EMBL" id="MTSL01000077">
    <property type="protein sequence ID" value="PJF19110.1"/>
    <property type="molecule type" value="Genomic_DNA"/>
</dbReference>
<keyword evidence="7" id="KW-0694">RNA-binding</keyword>
<comment type="subcellular location">
    <subcellularLocation>
        <location evidence="2">Cytoplasm</location>
    </subcellularLocation>
    <subcellularLocation>
        <location evidence="1">Nucleus</location>
    </subcellularLocation>
</comment>
<dbReference type="SUPFAM" id="SSF54211">
    <property type="entry name" value="Ribosomal protein S5 domain 2-like"/>
    <property type="match status" value="1"/>
</dbReference>
<dbReference type="InterPro" id="IPR036345">
    <property type="entry name" value="ExoRNase_PH_dom2_sf"/>
</dbReference>